<dbReference type="EMBL" id="AP027081">
    <property type="protein sequence ID" value="BDU75380.1"/>
    <property type="molecule type" value="Genomic_DNA"/>
</dbReference>
<evidence type="ECO:0000313" key="3">
    <source>
        <dbReference type="EMBL" id="BDU75380.1"/>
    </source>
</evidence>
<accession>A0AA48KBS4</accession>
<evidence type="ECO:0000313" key="4">
    <source>
        <dbReference type="Proteomes" id="UP001228113"/>
    </source>
</evidence>
<dbReference type="PANTHER" id="PTHR30007:SF1">
    <property type="entry name" value="BLR1914 PROTEIN"/>
    <property type="match status" value="1"/>
</dbReference>
<gene>
    <name evidence="3" type="ORF">METESE_03380</name>
</gene>
<dbReference type="Pfam" id="PF01609">
    <property type="entry name" value="DDE_Tnp_1"/>
    <property type="match status" value="1"/>
</dbReference>
<reference evidence="3" key="1">
    <citation type="journal article" date="2023" name="Int. J. Syst. Evol. Microbiol.">
        <title>Mesoterricola silvestris gen. nov., sp. nov., Mesoterricola sediminis sp. nov., Geothrix oryzae sp. nov., Geothrix edaphica sp. nov., Geothrix rubra sp. nov., and Geothrix limicola sp. nov., six novel members of Acidobacteriota isolated from soils.</title>
        <authorList>
            <person name="Itoh H."/>
            <person name="Sugisawa Y."/>
            <person name="Mise K."/>
            <person name="Xu Z."/>
            <person name="Kuniyasu M."/>
            <person name="Ushijima N."/>
            <person name="Kawano K."/>
            <person name="Kobayashi E."/>
            <person name="Shiratori Y."/>
            <person name="Masuda Y."/>
            <person name="Senoo K."/>
        </authorList>
    </citation>
    <scope>NUCLEOTIDE SEQUENCE</scope>
    <source>
        <strain evidence="3">W786</strain>
    </source>
</reference>
<evidence type="ECO:0000256" key="1">
    <source>
        <dbReference type="SAM" id="MobiDB-lite"/>
    </source>
</evidence>
<proteinExistence type="predicted"/>
<dbReference type="KEGG" id="msea:METESE_03380"/>
<dbReference type="GO" id="GO:0004803">
    <property type="term" value="F:transposase activity"/>
    <property type="evidence" value="ECO:0007669"/>
    <property type="project" value="InterPro"/>
</dbReference>
<feature type="region of interest" description="Disordered" evidence="1">
    <location>
        <begin position="1"/>
        <end position="30"/>
    </location>
</feature>
<dbReference type="Proteomes" id="UP001228113">
    <property type="component" value="Chromosome"/>
</dbReference>
<name>A0AA48KBS4_9BACT</name>
<dbReference type="GO" id="GO:0003677">
    <property type="term" value="F:DNA binding"/>
    <property type="evidence" value="ECO:0007669"/>
    <property type="project" value="InterPro"/>
</dbReference>
<keyword evidence="4" id="KW-1185">Reference proteome</keyword>
<evidence type="ECO:0000259" key="2">
    <source>
        <dbReference type="Pfam" id="PF01609"/>
    </source>
</evidence>
<organism evidence="3 4">
    <name type="scientific">Mesoterricola sediminis</name>
    <dbReference type="NCBI Taxonomy" id="2927980"/>
    <lineage>
        <taxon>Bacteria</taxon>
        <taxon>Pseudomonadati</taxon>
        <taxon>Acidobacteriota</taxon>
        <taxon>Holophagae</taxon>
        <taxon>Holophagales</taxon>
        <taxon>Holophagaceae</taxon>
        <taxon>Mesoterricola</taxon>
    </lineage>
</organism>
<dbReference type="NCBIfam" id="NF033580">
    <property type="entry name" value="transpos_IS5_3"/>
    <property type="match status" value="1"/>
</dbReference>
<dbReference type="AlphaFoldDB" id="A0AA48KBS4"/>
<dbReference type="GO" id="GO:0006313">
    <property type="term" value="P:DNA transposition"/>
    <property type="evidence" value="ECO:0007669"/>
    <property type="project" value="InterPro"/>
</dbReference>
<sequence length="168" mass="19202">MGARRLGCFEHQGKKGGQAIGPNPTDRGKNGTKHHLITDANGIPMAVLVGPANQHDSVPFEKLIDAVPGLRHGRGRPRRRFRKLHADKAYDFRRCRMACRVRGMLSRIARRGVETAEKLGKHRWVVERTFAWFKHFRRLTVRYERRADIHLAFLKVAASLICFSALGW</sequence>
<feature type="domain" description="Transposase IS4-like" evidence="2">
    <location>
        <begin position="21"/>
        <end position="160"/>
    </location>
</feature>
<protein>
    <recommendedName>
        <fullName evidence="2">Transposase IS4-like domain-containing protein</fullName>
    </recommendedName>
</protein>
<dbReference type="PANTHER" id="PTHR30007">
    <property type="entry name" value="PHP DOMAIN PROTEIN"/>
    <property type="match status" value="1"/>
</dbReference>
<dbReference type="InterPro" id="IPR002559">
    <property type="entry name" value="Transposase_11"/>
</dbReference>